<dbReference type="GO" id="GO:0000105">
    <property type="term" value="P:L-histidine biosynthetic process"/>
    <property type="evidence" value="ECO:0007669"/>
    <property type="project" value="UniProtKB-KW"/>
</dbReference>
<dbReference type="SUPFAM" id="SSF51366">
    <property type="entry name" value="Ribulose-phoshate binding barrel"/>
    <property type="match status" value="1"/>
</dbReference>
<keyword evidence="13" id="KW-1185">Reference proteome</keyword>
<dbReference type="InterPro" id="IPR050064">
    <property type="entry name" value="IGPS_HisA/HisF"/>
</dbReference>
<name>A0AAE3VHI3_9BACT</name>
<dbReference type="GO" id="GO:0016829">
    <property type="term" value="F:lyase activity"/>
    <property type="evidence" value="ECO:0007669"/>
    <property type="project" value="UniProtKB-KW"/>
</dbReference>
<evidence type="ECO:0000256" key="11">
    <source>
        <dbReference type="RuleBase" id="RU003657"/>
    </source>
</evidence>
<dbReference type="InterPro" id="IPR013785">
    <property type="entry name" value="Aldolase_TIM"/>
</dbReference>
<dbReference type="GO" id="GO:0000107">
    <property type="term" value="F:imidazoleglycerol-phosphate synthase activity"/>
    <property type="evidence" value="ECO:0007669"/>
    <property type="project" value="InterPro"/>
</dbReference>
<evidence type="ECO:0000256" key="4">
    <source>
        <dbReference type="ARBA" id="ARBA00012809"/>
    </source>
</evidence>
<accession>A0AAE3VHI3</accession>
<comment type="subunit">
    <text evidence="3">Heterodimer of HisH and HisF.</text>
</comment>
<comment type="function">
    <text evidence="8">IGPS catalyzes the conversion of PRFAR and glutamine to IGP, AICAR and glutamate. The HisF subunit catalyzes the cyclization activity that produces IGP and AICAR from PRFAR using the ammonia provided by the HisH subunit.</text>
</comment>
<organism evidence="12 13">
    <name type="scientific">Oligosphaera ethanolica</name>
    <dbReference type="NCBI Taxonomy" id="760260"/>
    <lineage>
        <taxon>Bacteria</taxon>
        <taxon>Pseudomonadati</taxon>
        <taxon>Lentisphaerota</taxon>
        <taxon>Oligosphaeria</taxon>
        <taxon>Oligosphaerales</taxon>
        <taxon>Oligosphaeraceae</taxon>
        <taxon>Oligosphaera</taxon>
    </lineage>
</organism>
<dbReference type="CDD" id="cd04731">
    <property type="entry name" value="HisF"/>
    <property type="match status" value="1"/>
</dbReference>
<proteinExistence type="inferred from homology"/>
<evidence type="ECO:0000256" key="7">
    <source>
        <dbReference type="ARBA" id="ARBA00023239"/>
    </source>
</evidence>
<gene>
    <name evidence="12" type="ORF">J3R75_002720</name>
</gene>
<evidence type="ECO:0000313" key="13">
    <source>
        <dbReference type="Proteomes" id="UP001238163"/>
    </source>
</evidence>
<keyword evidence="7 12" id="KW-0456">Lyase</keyword>
<dbReference type="PANTHER" id="PTHR21235:SF2">
    <property type="entry name" value="IMIDAZOLE GLYCEROL PHOSPHATE SYNTHASE HISHF"/>
    <property type="match status" value="1"/>
</dbReference>
<protein>
    <recommendedName>
        <fullName evidence="4">imidazole glycerol-phosphate synthase</fullName>
        <ecNumber evidence="4">4.3.2.10</ecNumber>
    </recommendedName>
    <alternativeName>
        <fullName evidence="9">IGP synthase cyclase subunit</fullName>
    </alternativeName>
</protein>
<evidence type="ECO:0000256" key="1">
    <source>
        <dbReference type="ARBA" id="ARBA00005091"/>
    </source>
</evidence>
<dbReference type="AlphaFoldDB" id="A0AAE3VHI3"/>
<dbReference type="Gene3D" id="3.20.20.70">
    <property type="entry name" value="Aldolase class I"/>
    <property type="match status" value="1"/>
</dbReference>
<comment type="similarity">
    <text evidence="2 11">Belongs to the HisA/HisF family.</text>
</comment>
<evidence type="ECO:0000256" key="8">
    <source>
        <dbReference type="ARBA" id="ARBA00025475"/>
    </source>
</evidence>
<dbReference type="InterPro" id="IPR004651">
    <property type="entry name" value="HisF"/>
</dbReference>
<evidence type="ECO:0000313" key="12">
    <source>
        <dbReference type="EMBL" id="MDQ0290613.1"/>
    </source>
</evidence>
<evidence type="ECO:0000256" key="5">
    <source>
        <dbReference type="ARBA" id="ARBA00022605"/>
    </source>
</evidence>
<sequence>MLLKRLIVCLDVRSGKVTKGVRFAGNVDVGDPVTLAEKYCRDGVDELVFYDITASAEKRPTDIAMVTEAAKRIFVPFTVGGGLRNVADMRAAILAGADKVSLNSLAVLNPAILTEGAKAFGRQCIVLGLDAKRVGASTQFPSGYEVVINGGRTPMGLDAVQWAIKATELGAGEICLNAIDTDGVQQGYELEITRKIADAVSVPLIASGGAGTVAHIISAFQDGHADAALVASMVHSSIFSCHGIKAELAKAGIPVRSGLHNR</sequence>
<dbReference type="EC" id="4.3.2.10" evidence="4"/>
<dbReference type="InterPro" id="IPR011060">
    <property type="entry name" value="RibuloseP-bd_barrel"/>
</dbReference>
<dbReference type="PANTHER" id="PTHR21235">
    <property type="entry name" value="IMIDAZOLE GLYCEROL PHOSPHATE SYNTHASE SUBUNIT HISF/H IGP SYNTHASE SUBUNIT HISF/H"/>
    <property type="match status" value="1"/>
</dbReference>
<evidence type="ECO:0000256" key="6">
    <source>
        <dbReference type="ARBA" id="ARBA00023102"/>
    </source>
</evidence>
<keyword evidence="5 11" id="KW-0028">Amino-acid biosynthesis</keyword>
<dbReference type="Pfam" id="PF00977">
    <property type="entry name" value="His_biosynth"/>
    <property type="match status" value="1"/>
</dbReference>
<dbReference type="InterPro" id="IPR006062">
    <property type="entry name" value="His_biosynth"/>
</dbReference>
<dbReference type="NCBIfam" id="TIGR00735">
    <property type="entry name" value="hisF"/>
    <property type="match status" value="1"/>
</dbReference>
<dbReference type="RefSeq" id="WP_307262273.1">
    <property type="nucleotide sequence ID" value="NZ_JAUSVL010000001.1"/>
</dbReference>
<evidence type="ECO:0000256" key="10">
    <source>
        <dbReference type="ARBA" id="ARBA00047838"/>
    </source>
</evidence>
<evidence type="ECO:0000256" key="2">
    <source>
        <dbReference type="ARBA" id="ARBA00009667"/>
    </source>
</evidence>
<comment type="caution">
    <text evidence="12">The sequence shown here is derived from an EMBL/GenBank/DDBJ whole genome shotgun (WGS) entry which is preliminary data.</text>
</comment>
<keyword evidence="6 11" id="KW-0368">Histidine biosynthesis</keyword>
<reference evidence="12" key="1">
    <citation type="submission" date="2023-07" db="EMBL/GenBank/DDBJ databases">
        <title>Genomic Encyclopedia of Type Strains, Phase IV (KMG-IV): sequencing the most valuable type-strain genomes for metagenomic binning, comparative biology and taxonomic classification.</title>
        <authorList>
            <person name="Goeker M."/>
        </authorList>
    </citation>
    <scope>NUCLEOTIDE SEQUENCE</scope>
    <source>
        <strain evidence="12">DSM 24202</strain>
    </source>
</reference>
<comment type="catalytic activity">
    <reaction evidence="10">
        <text>5-[(5-phospho-1-deoxy-D-ribulos-1-ylimino)methylamino]-1-(5-phospho-beta-D-ribosyl)imidazole-4-carboxamide + L-glutamine = D-erythro-1-(imidazol-4-yl)glycerol 3-phosphate + 5-amino-1-(5-phospho-beta-D-ribosyl)imidazole-4-carboxamide + L-glutamate + H(+)</text>
        <dbReference type="Rhea" id="RHEA:24793"/>
        <dbReference type="ChEBI" id="CHEBI:15378"/>
        <dbReference type="ChEBI" id="CHEBI:29985"/>
        <dbReference type="ChEBI" id="CHEBI:58278"/>
        <dbReference type="ChEBI" id="CHEBI:58359"/>
        <dbReference type="ChEBI" id="CHEBI:58475"/>
        <dbReference type="ChEBI" id="CHEBI:58525"/>
        <dbReference type="EC" id="4.3.2.10"/>
    </reaction>
</comment>
<evidence type="ECO:0000256" key="9">
    <source>
        <dbReference type="ARBA" id="ARBA00030264"/>
    </source>
</evidence>
<comment type="pathway">
    <text evidence="1">Amino-acid biosynthesis; L-histidine biosynthesis; L-histidine from 5-phospho-alpha-D-ribose 1-diphosphate: step 5/9.</text>
</comment>
<dbReference type="EMBL" id="JAUSVL010000001">
    <property type="protein sequence ID" value="MDQ0290613.1"/>
    <property type="molecule type" value="Genomic_DNA"/>
</dbReference>
<evidence type="ECO:0000256" key="3">
    <source>
        <dbReference type="ARBA" id="ARBA00011152"/>
    </source>
</evidence>
<dbReference type="Proteomes" id="UP001238163">
    <property type="component" value="Unassembled WGS sequence"/>
</dbReference>